<dbReference type="InterPro" id="IPR012921">
    <property type="entry name" value="SPOC_C"/>
</dbReference>
<dbReference type="EMBL" id="JANCYU010000040">
    <property type="protein sequence ID" value="KAK4526457.1"/>
    <property type="molecule type" value="Genomic_DNA"/>
</dbReference>
<feature type="region of interest" description="Disordered" evidence="1">
    <location>
        <begin position="1"/>
        <end position="31"/>
    </location>
</feature>
<dbReference type="SUPFAM" id="SSF81383">
    <property type="entry name" value="F-box domain"/>
    <property type="match status" value="1"/>
</dbReference>
<dbReference type="Gene3D" id="1.20.1280.50">
    <property type="match status" value="1"/>
</dbReference>
<reference evidence="3 4" key="1">
    <citation type="submission" date="2022-07" db="EMBL/GenBank/DDBJ databases">
        <title>Genome-wide signatures of adaptation to extreme environments.</title>
        <authorList>
            <person name="Cho C.H."/>
            <person name="Yoon H.S."/>
        </authorList>
    </citation>
    <scope>NUCLEOTIDE SEQUENCE [LARGE SCALE GENOMIC DNA]</scope>
    <source>
        <strain evidence="3 4">108.79 E11</strain>
    </source>
</reference>
<dbReference type="SMART" id="SM00256">
    <property type="entry name" value="FBOX"/>
    <property type="match status" value="1"/>
</dbReference>
<dbReference type="Pfam" id="PF12937">
    <property type="entry name" value="F-box-like"/>
    <property type="match status" value="1"/>
</dbReference>
<accession>A0AAV9IGG0</accession>
<organism evidence="3 4">
    <name type="scientific">Galdieria yellowstonensis</name>
    <dbReference type="NCBI Taxonomy" id="3028027"/>
    <lineage>
        <taxon>Eukaryota</taxon>
        <taxon>Rhodophyta</taxon>
        <taxon>Bangiophyceae</taxon>
        <taxon>Galdieriales</taxon>
        <taxon>Galdieriaceae</taxon>
        <taxon>Galdieria</taxon>
    </lineage>
</organism>
<dbReference type="GO" id="GO:0019005">
    <property type="term" value="C:SCF ubiquitin ligase complex"/>
    <property type="evidence" value="ECO:0007669"/>
    <property type="project" value="TreeGrafter"/>
</dbReference>
<dbReference type="GO" id="GO:0031146">
    <property type="term" value="P:SCF-dependent proteasomal ubiquitin-dependent protein catabolic process"/>
    <property type="evidence" value="ECO:0007669"/>
    <property type="project" value="TreeGrafter"/>
</dbReference>
<dbReference type="AlphaFoldDB" id="A0AAV9IGG0"/>
<dbReference type="PANTHER" id="PTHR12874">
    <property type="entry name" value="F-BOX ONLY PROTEIN 48-RELATED"/>
    <property type="match status" value="1"/>
</dbReference>
<keyword evidence="4" id="KW-1185">Reference proteome</keyword>
<gene>
    <name evidence="3" type="ORF">GAYE_SCF24G4373</name>
</gene>
<dbReference type="GO" id="GO:0005737">
    <property type="term" value="C:cytoplasm"/>
    <property type="evidence" value="ECO:0007669"/>
    <property type="project" value="TreeGrafter"/>
</dbReference>
<feature type="compositionally biased region" description="Polar residues" evidence="1">
    <location>
        <begin position="1"/>
        <end position="13"/>
    </location>
</feature>
<protein>
    <recommendedName>
        <fullName evidence="2">F-box domain-containing protein</fullName>
    </recommendedName>
</protein>
<comment type="caution">
    <text evidence="3">The sequence shown here is derived from an EMBL/GenBank/DDBJ whole genome shotgun (WGS) entry which is preliminary data.</text>
</comment>
<evidence type="ECO:0000259" key="2">
    <source>
        <dbReference type="PROSITE" id="PS50181"/>
    </source>
</evidence>
<evidence type="ECO:0000313" key="4">
    <source>
        <dbReference type="Proteomes" id="UP001300502"/>
    </source>
</evidence>
<dbReference type="Pfam" id="PF07744">
    <property type="entry name" value="SPOC"/>
    <property type="match status" value="1"/>
</dbReference>
<dbReference type="InterPro" id="IPR001810">
    <property type="entry name" value="F-box_dom"/>
</dbReference>
<name>A0AAV9IGG0_9RHOD</name>
<dbReference type="PANTHER" id="PTHR12874:SF9">
    <property type="entry name" value="F-BOX ONLY PROTEIN 48"/>
    <property type="match status" value="1"/>
</dbReference>
<dbReference type="InterPro" id="IPR036047">
    <property type="entry name" value="F-box-like_dom_sf"/>
</dbReference>
<dbReference type="Proteomes" id="UP001300502">
    <property type="component" value="Unassembled WGS sequence"/>
</dbReference>
<feature type="domain" description="F-box" evidence="2">
    <location>
        <begin position="170"/>
        <end position="216"/>
    </location>
</feature>
<evidence type="ECO:0000256" key="1">
    <source>
        <dbReference type="SAM" id="MobiDB-lite"/>
    </source>
</evidence>
<evidence type="ECO:0000313" key="3">
    <source>
        <dbReference type="EMBL" id="KAK4526457.1"/>
    </source>
</evidence>
<dbReference type="PROSITE" id="PS50181">
    <property type="entry name" value="FBOX"/>
    <property type="match status" value="1"/>
</dbReference>
<proteinExistence type="predicted"/>
<sequence length="383" mass="44043">MGGSTNPATSVENSPIDEMTNDVEGVEERETMDVENPPIVLCSGLCKSNIYRSWMNNSESEHWRNTNICCPRRGRLFHGSSMTEESPDSVPYLLSELRSLISYVSGKPVLCKGSASFIRDRLRTLIAFSSSFVERDNSFMDFNGLSNYTHEAYECFQRGICPCCGGYFTLGPFNLLPDEILKQILSCLDGPDLARARKVCRKWNNLGSDDNLWKELCLRKWRTLEKDVHAWKLFQGNDWRLVESFCWQRLYPFLYHQKSFRCRLQKTGRFICYLVAHQYDGTPLGSSDLPQTLIVERRFNVSHLENFVLQDAARVYFEPETEMDSDGYYAFIDYLVHRNRAGLALEGDRRIIFIPPCDYSRNVLGYDGNGLLGIVQHSYPPLS</sequence>